<dbReference type="AlphaFoldDB" id="A0A3G9JAP8"/>
<evidence type="ECO:0000256" key="6">
    <source>
        <dbReference type="ARBA" id="ARBA00022989"/>
    </source>
</evidence>
<dbReference type="PANTHER" id="PTHR21716:SF53">
    <property type="entry name" value="PERMEASE PERM-RELATED"/>
    <property type="match status" value="1"/>
</dbReference>
<keyword evidence="3" id="KW-0813">Transport</keyword>
<keyword evidence="6 8" id="KW-1133">Transmembrane helix</keyword>
<comment type="similarity">
    <text evidence="2">Belongs to the autoinducer-2 exporter (AI-2E) (TC 2.A.86) family.</text>
</comment>
<keyword evidence="10" id="KW-1185">Reference proteome</keyword>
<keyword evidence="7 8" id="KW-0472">Membrane</keyword>
<dbReference type="InterPro" id="IPR002549">
    <property type="entry name" value="AI-2E-like"/>
</dbReference>
<evidence type="ECO:0000256" key="8">
    <source>
        <dbReference type="SAM" id="Phobius"/>
    </source>
</evidence>
<dbReference type="RefSeq" id="WP_125120359.1">
    <property type="nucleotide sequence ID" value="NZ_AP019309.1"/>
</dbReference>
<dbReference type="KEGG" id="ebm:SG0102_25900"/>
<dbReference type="GO" id="GO:0055085">
    <property type="term" value="P:transmembrane transport"/>
    <property type="evidence" value="ECO:0007669"/>
    <property type="project" value="TreeGrafter"/>
</dbReference>
<organism evidence="9 10">
    <name type="scientific">Intestinibaculum porci</name>
    <dbReference type="NCBI Taxonomy" id="2487118"/>
    <lineage>
        <taxon>Bacteria</taxon>
        <taxon>Bacillati</taxon>
        <taxon>Bacillota</taxon>
        <taxon>Erysipelotrichia</taxon>
        <taxon>Erysipelotrichales</taxon>
        <taxon>Erysipelotrichaceae</taxon>
        <taxon>Intestinibaculum</taxon>
    </lineage>
</organism>
<evidence type="ECO:0000256" key="4">
    <source>
        <dbReference type="ARBA" id="ARBA00022475"/>
    </source>
</evidence>
<feature type="transmembrane region" description="Helical" evidence="8">
    <location>
        <begin position="90"/>
        <end position="112"/>
    </location>
</feature>
<keyword evidence="4" id="KW-1003">Cell membrane</keyword>
<dbReference type="PANTHER" id="PTHR21716">
    <property type="entry name" value="TRANSMEMBRANE PROTEIN"/>
    <property type="match status" value="1"/>
</dbReference>
<evidence type="ECO:0000256" key="2">
    <source>
        <dbReference type="ARBA" id="ARBA00009773"/>
    </source>
</evidence>
<dbReference type="InParanoid" id="A0A3G9JAP8"/>
<dbReference type="Pfam" id="PF01594">
    <property type="entry name" value="AI-2E_transport"/>
    <property type="match status" value="1"/>
</dbReference>
<dbReference type="Proteomes" id="UP000268059">
    <property type="component" value="Chromosome"/>
</dbReference>
<evidence type="ECO:0000256" key="1">
    <source>
        <dbReference type="ARBA" id="ARBA00004651"/>
    </source>
</evidence>
<sequence length="410" mass="46388">MSEPKRKRINPRKDQFLFYIIFAIIFAYIVFHLNNVLDWLLSVASLATPFYIALVIAFLLNIPMRGFEHLFDRLGKKIKLFNFKKDTKRVVAIFSTLAVFVLIIVLFTSIIVPRIGDSISMIFSNLNDYAVRLANWLNKMTRTFHLKKTYTTSDVNNFFDSVNLNTILSTLGNFVTSDDNASTASVVNSISGTTVTTITAFFMAVYLLFNKEKHITQFRKVLCYFFGADRAVQILEICEEGSHYFNSFITGQVLEATVFMTEIYIMTKVFHFPFAELIAVCAFLFSFIPMFGSFLTLCIGTVLVAAADSKDIFLFIVLFVITQQFEGNVVYPRIVGKKVGISGLYVLIGITFFGNLWGIFGVVAGVPITALLYATLSRLINISLYRRGIYVTREHIAKTDEDGNKTSNLI</sequence>
<name>A0A3G9JAP8_9FIRM</name>
<dbReference type="FunCoup" id="A0A3G9JAP8">
    <property type="interactions" value="342"/>
</dbReference>
<proteinExistence type="inferred from homology"/>
<feature type="transmembrane region" description="Helical" evidence="8">
    <location>
        <begin position="39"/>
        <end position="60"/>
    </location>
</feature>
<accession>A0A3G9JAP8</accession>
<feature type="transmembrane region" description="Helical" evidence="8">
    <location>
        <begin position="312"/>
        <end position="331"/>
    </location>
</feature>
<feature type="transmembrane region" description="Helical" evidence="8">
    <location>
        <begin position="277"/>
        <end position="306"/>
    </location>
</feature>
<evidence type="ECO:0000256" key="7">
    <source>
        <dbReference type="ARBA" id="ARBA00023136"/>
    </source>
</evidence>
<gene>
    <name evidence="9" type="ORF">SG0102_25900</name>
</gene>
<feature type="transmembrane region" description="Helical" evidence="8">
    <location>
        <begin position="190"/>
        <end position="209"/>
    </location>
</feature>
<feature type="transmembrane region" description="Helical" evidence="8">
    <location>
        <begin position="343"/>
        <end position="376"/>
    </location>
</feature>
<evidence type="ECO:0000256" key="3">
    <source>
        <dbReference type="ARBA" id="ARBA00022448"/>
    </source>
</evidence>
<evidence type="ECO:0000313" key="9">
    <source>
        <dbReference type="EMBL" id="BBH27656.1"/>
    </source>
</evidence>
<dbReference type="GO" id="GO:0005886">
    <property type="term" value="C:plasma membrane"/>
    <property type="evidence" value="ECO:0007669"/>
    <property type="project" value="UniProtKB-SubCell"/>
</dbReference>
<reference evidence="9 10" key="1">
    <citation type="submission" date="2018-11" db="EMBL/GenBank/DDBJ databases">
        <title>Novel Erysipelotrichaceae bacterium isolated from small intestine of a swine.</title>
        <authorList>
            <person name="Kim J.S."/>
            <person name="Choe H."/>
            <person name="Lee Y.R."/>
            <person name="Kim K.M."/>
            <person name="Park D.S."/>
        </authorList>
    </citation>
    <scope>NUCLEOTIDE SEQUENCE [LARGE SCALE GENOMIC DNA]</scope>
    <source>
        <strain evidence="9 10">SG0102</strain>
    </source>
</reference>
<protein>
    <submittedName>
        <fullName evidence="9">AI-2E family transporter</fullName>
    </submittedName>
</protein>
<comment type="subcellular location">
    <subcellularLocation>
        <location evidence="1">Cell membrane</location>
        <topology evidence="1">Multi-pass membrane protein</topology>
    </subcellularLocation>
</comment>
<evidence type="ECO:0000256" key="5">
    <source>
        <dbReference type="ARBA" id="ARBA00022692"/>
    </source>
</evidence>
<keyword evidence="5 8" id="KW-0812">Transmembrane</keyword>
<dbReference type="OrthoDB" id="9793390at2"/>
<evidence type="ECO:0000313" key="10">
    <source>
        <dbReference type="Proteomes" id="UP000268059"/>
    </source>
</evidence>
<feature type="transmembrane region" description="Helical" evidence="8">
    <location>
        <begin position="16"/>
        <end position="33"/>
    </location>
</feature>
<dbReference type="EMBL" id="AP019309">
    <property type="protein sequence ID" value="BBH27656.1"/>
    <property type="molecule type" value="Genomic_DNA"/>
</dbReference>